<evidence type="ECO:0000259" key="1">
    <source>
        <dbReference type="Pfam" id="PF12146"/>
    </source>
</evidence>
<dbReference type="PANTHER" id="PTHR11614">
    <property type="entry name" value="PHOSPHOLIPASE-RELATED"/>
    <property type="match status" value="1"/>
</dbReference>
<protein>
    <submittedName>
        <fullName evidence="2">Lysophospholipase</fullName>
    </submittedName>
</protein>
<reference evidence="2" key="2">
    <citation type="submission" date="2023-01" db="EMBL/GenBank/DDBJ databases">
        <title>Draft genome sequence of Algimonas ampicilliniresistens strain NBRC 108219.</title>
        <authorList>
            <person name="Sun Q."/>
            <person name="Mori K."/>
        </authorList>
    </citation>
    <scope>NUCLEOTIDE SEQUENCE</scope>
    <source>
        <strain evidence="2">NBRC 108219</strain>
    </source>
</reference>
<comment type="caution">
    <text evidence="2">The sequence shown here is derived from an EMBL/GenBank/DDBJ whole genome shotgun (WGS) entry which is preliminary data.</text>
</comment>
<feature type="domain" description="Serine aminopeptidase S33" evidence="1">
    <location>
        <begin position="58"/>
        <end position="309"/>
    </location>
</feature>
<dbReference type="InterPro" id="IPR051044">
    <property type="entry name" value="MAG_DAG_Lipase"/>
</dbReference>
<dbReference type="InterPro" id="IPR022742">
    <property type="entry name" value="Hydrolase_4"/>
</dbReference>
<dbReference type="SUPFAM" id="SSF53474">
    <property type="entry name" value="alpha/beta-Hydrolases"/>
    <property type="match status" value="1"/>
</dbReference>
<organism evidence="2 3">
    <name type="scientific">Algimonas ampicilliniresistens</name>
    <dbReference type="NCBI Taxonomy" id="1298735"/>
    <lineage>
        <taxon>Bacteria</taxon>
        <taxon>Pseudomonadati</taxon>
        <taxon>Pseudomonadota</taxon>
        <taxon>Alphaproteobacteria</taxon>
        <taxon>Maricaulales</taxon>
        <taxon>Robiginitomaculaceae</taxon>
        <taxon>Algimonas</taxon>
    </lineage>
</organism>
<proteinExistence type="predicted"/>
<reference evidence="2" key="1">
    <citation type="journal article" date="2014" name="Int. J. Syst. Evol. Microbiol.">
        <title>Complete genome of a new Firmicutes species belonging to the dominant human colonic microbiota ('Ruminococcus bicirculans') reveals two chromosomes and a selective capacity to utilize plant glucans.</title>
        <authorList>
            <consortium name="NISC Comparative Sequencing Program"/>
            <person name="Wegmann U."/>
            <person name="Louis P."/>
            <person name="Goesmann A."/>
            <person name="Henrissat B."/>
            <person name="Duncan S.H."/>
            <person name="Flint H.J."/>
        </authorList>
    </citation>
    <scope>NUCLEOTIDE SEQUENCE</scope>
    <source>
        <strain evidence="2">NBRC 108219</strain>
    </source>
</reference>
<evidence type="ECO:0000313" key="2">
    <source>
        <dbReference type="EMBL" id="GLQ24420.1"/>
    </source>
</evidence>
<name>A0ABQ5VAE0_9PROT</name>
<dbReference type="Gene3D" id="3.40.50.1820">
    <property type="entry name" value="alpha/beta hydrolase"/>
    <property type="match status" value="1"/>
</dbReference>
<evidence type="ECO:0000313" key="3">
    <source>
        <dbReference type="Proteomes" id="UP001161391"/>
    </source>
</evidence>
<keyword evidence="3" id="KW-1185">Reference proteome</keyword>
<gene>
    <name evidence="2" type="primary">pldB</name>
    <name evidence="2" type="ORF">GCM10007853_22940</name>
</gene>
<dbReference type="InterPro" id="IPR029058">
    <property type="entry name" value="AB_hydrolase_fold"/>
</dbReference>
<accession>A0ABQ5VAE0</accession>
<sequence>MFPMLDFDRADLVQPGGHSVPDGLGPRLSLYFLDRPAGDHGPAQRLRVMLATNGTDGEPRGTIFFSPGRTEFIEKYLETVDSLTQRGFWVVIMDPRGQGLSGRILEDRLRSYVETFQDYADDLGWICDTLAPHCPKPFIAMGHSMGGTIVLHAVLSATLSPSAVICSAPMLGLVDVDNGLMRSGIRALSALGLSKSNLPFQKQRGGLPVAFADNKLTSDRDRYRRWASFFQDTPRLRVGEPTFGWIAAALNSMAFINRNAPQLGIPGLMVAAGGDQIVDPASIEQFAMKSGCDFHVVPGAKHELFLERDVMRNEFLGVIDRFLEEQAL</sequence>
<dbReference type="Proteomes" id="UP001161391">
    <property type="component" value="Unassembled WGS sequence"/>
</dbReference>
<dbReference type="EMBL" id="BSNK01000002">
    <property type="protein sequence ID" value="GLQ24420.1"/>
    <property type="molecule type" value="Genomic_DNA"/>
</dbReference>
<dbReference type="Pfam" id="PF12146">
    <property type="entry name" value="Hydrolase_4"/>
    <property type="match status" value="1"/>
</dbReference>